<dbReference type="PROSITE" id="PS50097">
    <property type="entry name" value="BTB"/>
    <property type="match status" value="1"/>
</dbReference>
<dbReference type="AlphaFoldDB" id="A0AAV9PM92"/>
<protein>
    <recommendedName>
        <fullName evidence="1">BTB domain-containing protein</fullName>
    </recommendedName>
</protein>
<comment type="caution">
    <text evidence="2">The sequence shown here is derived from an EMBL/GenBank/DDBJ whole genome shotgun (WGS) entry which is preliminary data.</text>
</comment>
<dbReference type="InterPro" id="IPR000210">
    <property type="entry name" value="BTB/POZ_dom"/>
</dbReference>
<proteinExistence type="predicted"/>
<feature type="domain" description="BTB" evidence="1">
    <location>
        <begin position="25"/>
        <end position="86"/>
    </location>
</feature>
<dbReference type="Proteomes" id="UP001337655">
    <property type="component" value="Unassembled WGS sequence"/>
</dbReference>
<evidence type="ECO:0000313" key="2">
    <source>
        <dbReference type="EMBL" id="KAK5173441.1"/>
    </source>
</evidence>
<accession>A0AAV9PM92</accession>
<dbReference type="RefSeq" id="XP_064662136.1">
    <property type="nucleotide sequence ID" value="XM_064799381.1"/>
</dbReference>
<dbReference type="GeneID" id="89923469"/>
<evidence type="ECO:0000259" key="1">
    <source>
        <dbReference type="PROSITE" id="PS50097"/>
    </source>
</evidence>
<dbReference type="InterPro" id="IPR011333">
    <property type="entry name" value="SKP1/BTB/POZ_sf"/>
</dbReference>
<dbReference type="Gene3D" id="3.30.710.10">
    <property type="entry name" value="Potassium Channel Kv1.1, Chain A"/>
    <property type="match status" value="1"/>
</dbReference>
<evidence type="ECO:0000313" key="3">
    <source>
        <dbReference type="Proteomes" id="UP001337655"/>
    </source>
</evidence>
<dbReference type="EMBL" id="JAVRRT010000003">
    <property type="protein sequence ID" value="KAK5173441.1"/>
    <property type="molecule type" value="Genomic_DNA"/>
</dbReference>
<gene>
    <name evidence="2" type="ORF">LTR77_002122</name>
</gene>
<sequence length="277" mass="31817">MAPPVVPSKRPAISHQHSFDAPGYSDISVKYGSYTRRLHRIVLVDASEHLAEVVEQKNARFKGWLDVLFLEDSDPDAIEAVLRFAYGFDYDDIVTLSKEKSRTEFHLKVYTAASEYKMQELQEVARRALDESLKHFTARRHRQPHQDDKRAHRIFELVKLLTTYHHYEQYFVDRSKELVQRHLAMLLKLDGFLLWLTQDGSWAVDCLHKAVDQGRSVTEHTIKSCRDCETAWEDCGSTKHVCTSQPGIQSNAKSCATIRFTCQVGQLHNVEQIASGT</sequence>
<reference evidence="2 3" key="1">
    <citation type="submission" date="2023-08" db="EMBL/GenBank/DDBJ databases">
        <title>Black Yeasts Isolated from many extreme environments.</title>
        <authorList>
            <person name="Coleine C."/>
            <person name="Stajich J.E."/>
            <person name="Selbmann L."/>
        </authorList>
    </citation>
    <scope>NUCLEOTIDE SEQUENCE [LARGE SCALE GENOMIC DNA]</scope>
    <source>
        <strain evidence="2 3">CCFEE 5935</strain>
    </source>
</reference>
<organism evidence="2 3">
    <name type="scientific">Saxophila tyrrhenica</name>
    <dbReference type="NCBI Taxonomy" id="1690608"/>
    <lineage>
        <taxon>Eukaryota</taxon>
        <taxon>Fungi</taxon>
        <taxon>Dikarya</taxon>
        <taxon>Ascomycota</taxon>
        <taxon>Pezizomycotina</taxon>
        <taxon>Dothideomycetes</taxon>
        <taxon>Dothideomycetidae</taxon>
        <taxon>Mycosphaerellales</taxon>
        <taxon>Extremaceae</taxon>
        <taxon>Saxophila</taxon>
    </lineage>
</organism>
<keyword evidence="3" id="KW-1185">Reference proteome</keyword>
<name>A0AAV9PM92_9PEZI</name>
<dbReference type="SUPFAM" id="SSF54695">
    <property type="entry name" value="POZ domain"/>
    <property type="match status" value="1"/>
</dbReference>
<dbReference type="Pfam" id="PF00651">
    <property type="entry name" value="BTB"/>
    <property type="match status" value="1"/>
</dbReference>